<dbReference type="NCBIfam" id="TIGR00462">
    <property type="entry name" value="genX"/>
    <property type="match status" value="1"/>
</dbReference>
<keyword evidence="3" id="KW-0067">ATP-binding</keyword>
<dbReference type="InterPro" id="IPR004525">
    <property type="entry name" value="EpmA"/>
</dbReference>
<evidence type="ECO:0000313" key="7">
    <source>
        <dbReference type="Proteomes" id="UP000315440"/>
    </source>
</evidence>
<dbReference type="EC" id="6.3.1.-" evidence="6"/>
<dbReference type="SUPFAM" id="SSF55681">
    <property type="entry name" value="Class II aaRS and biotin synthetases"/>
    <property type="match status" value="1"/>
</dbReference>
<keyword evidence="6" id="KW-0251">Elongation factor</keyword>
<name>A0A5C5ZV38_9BACT</name>
<sequence length="331" mass="36774">MNLESLRSRAALLHLLRGFFRDRGFLEVETPLVSTAAIPERHIDLYQVTDLKRDSPPPTDAGPDDPTPSAKATAYLQASPEMHHKRLLCEGAGPIFEATRSFRAGEHGDQHSPEFTIVEWYRPGDDLTAAMDLVDDLMQELLGAPPAKRTTYREAFIEAVGVDPHAATTDELRSLAEDSLFSPPELLELDDRDEWLNLLLATDVEKTLGQEAPEMLYHYPASQSALAATTTDELGAVVAERFELYWRGLELANGYHELTDPEELRRRLERANEQREADGKSRLPLPERLLAAMTDPGLPPCAGVALGFDRLVMLATDAQRISDVRVVDGEP</sequence>
<keyword evidence="1 6" id="KW-0436">Ligase</keyword>
<dbReference type="PANTHER" id="PTHR42918:SF6">
    <property type="entry name" value="ELONGATION FACTOR P--(R)-BETA-LYSINE LIGASE"/>
    <property type="match status" value="1"/>
</dbReference>
<evidence type="ECO:0000259" key="5">
    <source>
        <dbReference type="PROSITE" id="PS50862"/>
    </source>
</evidence>
<feature type="region of interest" description="Disordered" evidence="4">
    <location>
        <begin position="49"/>
        <end position="71"/>
    </location>
</feature>
<keyword evidence="2" id="KW-0547">Nucleotide-binding</keyword>
<dbReference type="InterPro" id="IPR004364">
    <property type="entry name" value="Aa-tRNA-synt_II"/>
</dbReference>
<evidence type="ECO:0000256" key="2">
    <source>
        <dbReference type="ARBA" id="ARBA00022741"/>
    </source>
</evidence>
<evidence type="ECO:0000256" key="1">
    <source>
        <dbReference type="ARBA" id="ARBA00022598"/>
    </source>
</evidence>
<dbReference type="PROSITE" id="PS50862">
    <property type="entry name" value="AA_TRNA_LIGASE_II"/>
    <property type="match status" value="1"/>
</dbReference>
<dbReference type="Proteomes" id="UP000315440">
    <property type="component" value="Unassembled WGS sequence"/>
</dbReference>
<comment type="caution">
    <text evidence="6">The sequence shown here is derived from an EMBL/GenBank/DDBJ whole genome shotgun (WGS) entry which is preliminary data.</text>
</comment>
<keyword evidence="7" id="KW-1185">Reference proteome</keyword>
<protein>
    <submittedName>
        <fullName evidence="6">Elongation factor P--(R)-beta-lysine ligase</fullName>
        <ecNumber evidence="6">6.3.1.-</ecNumber>
    </submittedName>
</protein>
<accession>A0A5C5ZV38</accession>
<evidence type="ECO:0000256" key="4">
    <source>
        <dbReference type="SAM" id="MobiDB-lite"/>
    </source>
</evidence>
<proteinExistence type="predicted"/>
<dbReference type="RefSeq" id="WP_146398204.1">
    <property type="nucleotide sequence ID" value="NZ_SJPQ01000001.1"/>
</dbReference>
<keyword evidence="6" id="KW-0648">Protein biosynthesis</keyword>
<dbReference type="InterPro" id="IPR045864">
    <property type="entry name" value="aa-tRNA-synth_II/BPL/LPL"/>
</dbReference>
<organism evidence="6 7">
    <name type="scientific">Pseudobythopirellula maris</name>
    <dbReference type="NCBI Taxonomy" id="2527991"/>
    <lineage>
        <taxon>Bacteria</taxon>
        <taxon>Pseudomonadati</taxon>
        <taxon>Planctomycetota</taxon>
        <taxon>Planctomycetia</taxon>
        <taxon>Pirellulales</taxon>
        <taxon>Lacipirellulaceae</taxon>
        <taxon>Pseudobythopirellula</taxon>
    </lineage>
</organism>
<feature type="domain" description="Aminoacyl-transfer RNA synthetases class-II family profile" evidence="5">
    <location>
        <begin position="1"/>
        <end position="331"/>
    </location>
</feature>
<dbReference type="PANTHER" id="PTHR42918">
    <property type="entry name" value="LYSYL-TRNA SYNTHETASE"/>
    <property type="match status" value="1"/>
</dbReference>
<evidence type="ECO:0000256" key="3">
    <source>
        <dbReference type="ARBA" id="ARBA00022840"/>
    </source>
</evidence>
<dbReference type="NCBIfam" id="NF006828">
    <property type="entry name" value="PRK09350.1"/>
    <property type="match status" value="1"/>
</dbReference>
<dbReference type="GO" id="GO:0006430">
    <property type="term" value="P:lysyl-tRNA aminoacylation"/>
    <property type="evidence" value="ECO:0007669"/>
    <property type="project" value="InterPro"/>
</dbReference>
<dbReference type="AlphaFoldDB" id="A0A5C5ZV38"/>
<reference evidence="6 7" key="1">
    <citation type="submission" date="2019-02" db="EMBL/GenBank/DDBJ databases">
        <title>Deep-cultivation of Planctomycetes and their phenomic and genomic characterization uncovers novel biology.</title>
        <authorList>
            <person name="Wiegand S."/>
            <person name="Jogler M."/>
            <person name="Boedeker C."/>
            <person name="Pinto D."/>
            <person name="Vollmers J."/>
            <person name="Rivas-Marin E."/>
            <person name="Kohn T."/>
            <person name="Peeters S.H."/>
            <person name="Heuer A."/>
            <person name="Rast P."/>
            <person name="Oberbeckmann S."/>
            <person name="Bunk B."/>
            <person name="Jeske O."/>
            <person name="Meyerdierks A."/>
            <person name="Storesund J.E."/>
            <person name="Kallscheuer N."/>
            <person name="Luecker S."/>
            <person name="Lage O.M."/>
            <person name="Pohl T."/>
            <person name="Merkel B.J."/>
            <person name="Hornburger P."/>
            <person name="Mueller R.-W."/>
            <person name="Bruemmer F."/>
            <person name="Labrenz M."/>
            <person name="Spormann A.M."/>
            <person name="Op Den Camp H."/>
            <person name="Overmann J."/>
            <person name="Amann R."/>
            <person name="Jetten M.S.M."/>
            <person name="Mascher T."/>
            <person name="Medema M.H."/>
            <person name="Devos D.P."/>
            <person name="Kaster A.-K."/>
            <person name="Ovreas L."/>
            <person name="Rohde M."/>
            <person name="Galperin M.Y."/>
            <person name="Jogler C."/>
        </authorList>
    </citation>
    <scope>NUCLEOTIDE SEQUENCE [LARGE SCALE GENOMIC DNA]</scope>
    <source>
        <strain evidence="6 7">Mal64</strain>
    </source>
</reference>
<dbReference type="Pfam" id="PF00152">
    <property type="entry name" value="tRNA-synt_2"/>
    <property type="match status" value="1"/>
</dbReference>
<dbReference type="InterPro" id="IPR006195">
    <property type="entry name" value="aa-tRNA-synth_II"/>
</dbReference>
<evidence type="ECO:0000313" key="6">
    <source>
        <dbReference type="EMBL" id="TWT90908.1"/>
    </source>
</evidence>
<dbReference type="GO" id="GO:0003746">
    <property type="term" value="F:translation elongation factor activity"/>
    <property type="evidence" value="ECO:0007669"/>
    <property type="project" value="UniProtKB-KW"/>
</dbReference>
<dbReference type="GO" id="GO:0000049">
    <property type="term" value="F:tRNA binding"/>
    <property type="evidence" value="ECO:0007669"/>
    <property type="project" value="TreeGrafter"/>
</dbReference>
<dbReference type="GO" id="GO:0005829">
    <property type="term" value="C:cytosol"/>
    <property type="evidence" value="ECO:0007669"/>
    <property type="project" value="TreeGrafter"/>
</dbReference>
<dbReference type="Gene3D" id="3.30.930.10">
    <property type="entry name" value="Bira Bifunctional Protein, Domain 2"/>
    <property type="match status" value="1"/>
</dbReference>
<dbReference type="EMBL" id="SJPQ01000001">
    <property type="protein sequence ID" value="TWT90908.1"/>
    <property type="molecule type" value="Genomic_DNA"/>
</dbReference>
<dbReference type="GO" id="GO:0004824">
    <property type="term" value="F:lysine-tRNA ligase activity"/>
    <property type="evidence" value="ECO:0007669"/>
    <property type="project" value="InterPro"/>
</dbReference>
<dbReference type="OrthoDB" id="9802326at2"/>
<gene>
    <name evidence="6" type="primary">epmA</name>
    <name evidence="6" type="ORF">Mal64_13070</name>
</gene>
<dbReference type="GO" id="GO:0005524">
    <property type="term" value="F:ATP binding"/>
    <property type="evidence" value="ECO:0007669"/>
    <property type="project" value="UniProtKB-KW"/>
</dbReference>